<keyword evidence="1" id="KW-1133">Transmembrane helix</keyword>
<feature type="transmembrane region" description="Helical" evidence="1">
    <location>
        <begin position="9"/>
        <end position="26"/>
    </location>
</feature>
<protein>
    <submittedName>
        <fullName evidence="2">Uncharacterized protein</fullName>
    </submittedName>
</protein>
<keyword evidence="3" id="KW-1185">Reference proteome</keyword>
<keyword evidence="1" id="KW-0472">Membrane</keyword>
<name>A0A9P8C526_9HELO</name>
<dbReference type="EMBL" id="MU251470">
    <property type="protein sequence ID" value="KAG9234238.1"/>
    <property type="molecule type" value="Genomic_DNA"/>
</dbReference>
<evidence type="ECO:0000256" key="1">
    <source>
        <dbReference type="SAM" id="Phobius"/>
    </source>
</evidence>
<comment type="caution">
    <text evidence="2">The sequence shown here is derived from an EMBL/GenBank/DDBJ whole genome shotgun (WGS) entry which is preliminary data.</text>
</comment>
<dbReference type="Proteomes" id="UP000824998">
    <property type="component" value="Unassembled WGS sequence"/>
</dbReference>
<accession>A0A9P8C526</accession>
<evidence type="ECO:0000313" key="2">
    <source>
        <dbReference type="EMBL" id="KAG9234238.1"/>
    </source>
</evidence>
<dbReference type="AlphaFoldDB" id="A0A9P8C526"/>
<feature type="transmembrane region" description="Helical" evidence="1">
    <location>
        <begin position="38"/>
        <end position="59"/>
    </location>
</feature>
<feature type="non-terminal residue" evidence="2">
    <location>
        <position position="90"/>
    </location>
</feature>
<evidence type="ECO:0000313" key="3">
    <source>
        <dbReference type="Proteomes" id="UP000824998"/>
    </source>
</evidence>
<proteinExistence type="predicted"/>
<reference evidence="2" key="1">
    <citation type="journal article" date="2021" name="IMA Fungus">
        <title>Genomic characterization of three marine fungi, including Emericellopsis atlantica sp. nov. with signatures of a generalist lifestyle and marine biomass degradation.</title>
        <authorList>
            <person name="Hagestad O.C."/>
            <person name="Hou L."/>
            <person name="Andersen J.H."/>
            <person name="Hansen E.H."/>
            <person name="Altermark B."/>
            <person name="Li C."/>
            <person name="Kuhnert E."/>
            <person name="Cox R.J."/>
            <person name="Crous P.W."/>
            <person name="Spatafora J.W."/>
            <person name="Lail K."/>
            <person name="Amirebrahimi M."/>
            <person name="Lipzen A."/>
            <person name="Pangilinan J."/>
            <person name="Andreopoulos W."/>
            <person name="Hayes R.D."/>
            <person name="Ng V."/>
            <person name="Grigoriev I.V."/>
            <person name="Jackson S.A."/>
            <person name="Sutton T.D.S."/>
            <person name="Dobson A.D.W."/>
            <person name="Rama T."/>
        </authorList>
    </citation>
    <scope>NUCLEOTIDE SEQUENCE</scope>
    <source>
        <strain evidence="2">TRa018bII</strain>
    </source>
</reference>
<gene>
    <name evidence="2" type="ORF">BJ875DRAFT_462117</name>
</gene>
<organism evidence="2 3">
    <name type="scientific">Amylocarpus encephaloides</name>
    <dbReference type="NCBI Taxonomy" id="45428"/>
    <lineage>
        <taxon>Eukaryota</taxon>
        <taxon>Fungi</taxon>
        <taxon>Dikarya</taxon>
        <taxon>Ascomycota</taxon>
        <taxon>Pezizomycotina</taxon>
        <taxon>Leotiomycetes</taxon>
        <taxon>Helotiales</taxon>
        <taxon>Helotiales incertae sedis</taxon>
        <taxon>Amylocarpus</taxon>
    </lineage>
</organism>
<keyword evidence="1" id="KW-0812">Transmembrane</keyword>
<sequence>MRDSSYGKLPIFIIITRTSFLTLFWDNTGKVGCGYTDLYHFVIGLSITLFLSFVSSPGCDSIHSYRRKISLRGRLPDTSYEITRPRGPNM</sequence>